<feature type="domain" description="UmuC" evidence="18">
    <location>
        <begin position="7"/>
        <end position="188"/>
    </location>
</feature>
<evidence type="ECO:0000256" key="3">
    <source>
        <dbReference type="ARBA" id="ARBA00011245"/>
    </source>
</evidence>
<keyword evidence="11 16" id="KW-0460">Magnesium</keyword>
<dbReference type="Gene3D" id="3.40.1170.60">
    <property type="match status" value="1"/>
</dbReference>
<feature type="region of interest" description="Disordered" evidence="17">
    <location>
        <begin position="227"/>
        <end position="258"/>
    </location>
</feature>
<proteinExistence type="inferred from homology"/>
<gene>
    <name evidence="16" type="primary">dinB</name>
    <name evidence="19" type="ORF">ENP34_06945</name>
</gene>
<dbReference type="Pfam" id="PF00817">
    <property type="entry name" value="IMS"/>
    <property type="match status" value="1"/>
</dbReference>
<protein>
    <recommendedName>
        <fullName evidence="16">DNA polymerase IV</fullName>
        <shortName evidence="16">Pol IV</shortName>
        <ecNumber evidence="16">2.7.7.7</ecNumber>
    </recommendedName>
</protein>
<comment type="catalytic activity">
    <reaction evidence="15 16">
        <text>DNA(n) + a 2'-deoxyribonucleoside 5'-triphosphate = DNA(n+1) + diphosphate</text>
        <dbReference type="Rhea" id="RHEA:22508"/>
        <dbReference type="Rhea" id="RHEA-COMP:17339"/>
        <dbReference type="Rhea" id="RHEA-COMP:17340"/>
        <dbReference type="ChEBI" id="CHEBI:33019"/>
        <dbReference type="ChEBI" id="CHEBI:61560"/>
        <dbReference type="ChEBI" id="CHEBI:173112"/>
        <dbReference type="EC" id="2.7.7.7"/>
    </reaction>
</comment>
<keyword evidence="4 16" id="KW-0515">Mutator protein</keyword>
<feature type="active site" evidence="16">
    <location>
        <position position="107"/>
    </location>
</feature>
<keyword evidence="13 16" id="KW-0238">DNA-binding</keyword>
<dbReference type="GO" id="GO:0009432">
    <property type="term" value="P:SOS response"/>
    <property type="evidence" value="ECO:0007669"/>
    <property type="project" value="TreeGrafter"/>
</dbReference>
<comment type="caution">
    <text evidence="19">The sequence shown here is derived from an EMBL/GenBank/DDBJ whole genome shotgun (WGS) entry which is preliminary data.</text>
</comment>
<dbReference type="SUPFAM" id="SSF56672">
    <property type="entry name" value="DNA/RNA polymerases"/>
    <property type="match status" value="1"/>
</dbReference>
<dbReference type="GO" id="GO:0003887">
    <property type="term" value="F:DNA-directed DNA polymerase activity"/>
    <property type="evidence" value="ECO:0007669"/>
    <property type="project" value="UniProtKB-UniRule"/>
</dbReference>
<feature type="binding site" evidence="16">
    <location>
        <position position="106"/>
    </location>
    <ligand>
        <name>Mg(2+)</name>
        <dbReference type="ChEBI" id="CHEBI:18420"/>
    </ligand>
</feature>
<dbReference type="PANTHER" id="PTHR11076:SF33">
    <property type="entry name" value="DNA POLYMERASE KAPPA"/>
    <property type="match status" value="1"/>
</dbReference>
<dbReference type="InterPro" id="IPR022880">
    <property type="entry name" value="DNApol_IV"/>
</dbReference>
<dbReference type="HAMAP" id="MF_01113">
    <property type="entry name" value="DNApol_IV"/>
    <property type="match status" value="1"/>
</dbReference>
<keyword evidence="8 16" id="KW-0235">DNA replication</keyword>
<dbReference type="PROSITE" id="PS50173">
    <property type="entry name" value="UMUC"/>
    <property type="match status" value="1"/>
</dbReference>
<keyword evidence="12 16" id="KW-0239">DNA-directed DNA polymerase</keyword>
<dbReference type="Pfam" id="PF21999">
    <property type="entry name" value="IMS_HHH_1"/>
    <property type="match status" value="1"/>
</dbReference>
<comment type="similarity">
    <text evidence="2 16">Belongs to the DNA polymerase type-Y family.</text>
</comment>
<dbReference type="EMBL" id="DSIY01000166">
    <property type="protein sequence ID" value="HEG91164.1"/>
    <property type="molecule type" value="Genomic_DNA"/>
</dbReference>
<dbReference type="SUPFAM" id="SSF100879">
    <property type="entry name" value="Lesion bypass DNA polymerase (Y-family), little finger domain"/>
    <property type="match status" value="1"/>
</dbReference>
<evidence type="ECO:0000256" key="17">
    <source>
        <dbReference type="SAM" id="MobiDB-lite"/>
    </source>
</evidence>
<dbReference type="FunFam" id="3.30.1490.100:FF:000004">
    <property type="entry name" value="DNA polymerase IV"/>
    <property type="match status" value="1"/>
</dbReference>
<dbReference type="GO" id="GO:0006281">
    <property type="term" value="P:DNA repair"/>
    <property type="evidence" value="ECO:0007669"/>
    <property type="project" value="UniProtKB-UniRule"/>
</dbReference>
<dbReference type="InterPro" id="IPR036775">
    <property type="entry name" value="DNA_pol_Y-fam_lit_finger_sf"/>
</dbReference>
<keyword evidence="10 16" id="KW-0227">DNA damage</keyword>
<dbReference type="NCBIfam" id="NF002677">
    <property type="entry name" value="PRK02406.1"/>
    <property type="match status" value="1"/>
</dbReference>
<dbReference type="InterPro" id="IPR043128">
    <property type="entry name" value="Rev_trsase/Diguanyl_cyclase"/>
</dbReference>
<evidence type="ECO:0000256" key="10">
    <source>
        <dbReference type="ARBA" id="ARBA00022763"/>
    </source>
</evidence>
<dbReference type="InterPro" id="IPR043502">
    <property type="entry name" value="DNA/RNA_pol_sf"/>
</dbReference>
<evidence type="ECO:0000256" key="4">
    <source>
        <dbReference type="ARBA" id="ARBA00022457"/>
    </source>
</evidence>
<dbReference type="InterPro" id="IPR050116">
    <property type="entry name" value="DNA_polymerase-Y"/>
</dbReference>
<evidence type="ECO:0000256" key="12">
    <source>
        <dbReference type="ARBA" id="ARBA00022932"/>
    </source>
</evidence>
<dbReference type="AlphaFoldDB" id="A0A831X0B1"/>
<evidence type="ECO:0000256" key="6">
    <source>
        <dbReference type="ARBA" id="ARBA00022679"/>
    </source>
</evidence>
<dbReference type="GO" id="GO:0000287">
    <property type="term" value="F:magnesium ion binding"/>
    <property type="evidence" value="ECO:0007669"/>
    <property type="project" value="UniProtKB-UniRule"/>
</dbReference>
<dbReference type="GO" id="GO:0042276">
    <property type="term" value="P:error-prone translesion synthesis"/>
    <property type="evidence" value="ECO:0007669"/>
    <property type="project" value="TreeGrafter"/>
</dbReference>
<keyword evidence="5 16" id="KW-0963">Cytoplasm</keyword>
<dbReference type="InterPro" id="IPR053848">
    <property type="entry name" value="IMS_HHH_1"/>
</dbReference>
<evidence type="ECO:0000256" key="5">
    <source>
        <dbReference type="ARBA" id="ARBA00022490"/>
    </source>
</evidence>
<name>A0A831X0B1_9BACT</name>
<dbReference type="Gene3D" id="1.10.150.20">
    <property type="entry name" value="5' to 3' exonuclease, C-terminal subdomain"/>
    <property type="match status" value="1"/>
</dbReference>
<evidence type="ECO:0000256" key="13">
    <source>
        <dbReference type="ARBA" id="ARBA00023125"/>
    </source>
</evidence>
<evidence type="ECO:0000313" key="19">
    <source>
        <dbReference type="EMBL" id="HEG91164.1"/>
    </source>
</evidence>
<dbReference type="GO" id="GO:0006261">
    <property type="term" value="P:DNA-templated DNA replication"/>
    <property type="evidence" value="ECO:0007669"/>
    <property type="project" value="UniProtKB-UniRule"/>
</dbReference>
<accession>A0A831X0B1</accession>
<comment type="subcellular location">
    <subcellularLocation>
        <location evidence="1 16">Cytoplasm</location>
    </subcellularLocation>
</comment>
<evidence type="ECO:0000256" key="16">
    <source>
        <dbReference type="HAMAP-Rule" id="MF_01113"/>
    </source>
</evidence>
<evidence type="ECO:0000256" key="11">
    <source>
        <dbReference type="ARBA" id="ARBA00022842"/>
    </source>
</evidence>
<dbReference type="EC" id="2.7.7.7" evidence="16"/>
<dbReference type="InterPro" id="IPR017961">
    <property type="entry name" value="DNA_pol_Y-fam_little_finger"/>
</dbReference>
<evidence type="ECO:0000256" key="14">
    <source>
        <dbReference type="ARBA" id="ARBA00023204"/>
    </source>
</evidence>
<dbReference type="Pfam" id="PF11799">
    <property type="entry name" value="IMS_C"/>
    <property type="match status" value="1"/>
</dbReference>
<dbReference type="Gene3D" id="3.30.1490.100">
    <property type="entry name" value="DNA polymerase, Y-family, little finger domain"/>
    <property type="match status" value="1"/>
</dbReference>
<sequence>MDAQRAVLHADLDAFFAAAEVRRRPELAGKPLIVGGRPGGRGVVSSASYEARRYGIRSGMPIRQAERLCPQAVFLPVDFAYYRELAAQFRAILSDLSSLVEHLSIDEACLELGPAPRWPEEPAAAGRRLRQRVRAELGLNVTVGIATNRTVAKVAADLAKPDGLRLIPPGQEATFLAPLPVDYLPGIGPNAARRLRELGVRTLGQLAQVPPYWLRVVFGRRAEEVHQRAQGIDPRPVTPEERAPKSIGHERTFHRDLSERSEIRQALRELSEKTAREMRLEGLQGQVVSVKVRFDDFTTLGRQRRLARPTIDGREIAEAAVGLAFELLDEWRRPVRLLGVRVSGLAPLAVQLALFDPRPLRALLLLRALDRLAARRDAAGASSRRPGTALGYPVGPARLLVSALERRSSVTEDEG</sequence>
<feature type="compositionally biased region" description="Basic and acidic residues" evidence="17">
    <location>
        <begin position="238"/>
        <end position="258"/>
    </location>
</feature>
<dbReference type="CDD" id="cd03586">
    <property type="entry name" value="PolY_Pol_IV_kappa"/>
    <property type="match status" value="1"/>
</dbReference>
<evidence type="ECO:0000256" key="8">
    <source>
        <dbReference type="ARBA" id="ARBA00022705"/>
    </source>
</evidence>
<evidence type="ECO:0000256" key="9">
    <source>
        <dbReference type="ARBA" id="ARBA00022723"/>
    </source>
</evidence>
<comment type="cofactor">
    <cofactor evidence="16">
        <name>Mg(2+)</name>
        <dbReference type="ChEBI" id="CHEBI:18420"/>
    </cofactor>
    <text evidence="16">Binds 2 magnesium ions per subunit.</text>
</comment>
<dbReference type="FunFam" id="3.40.1170.60:FF:000001">
    <property type="entry name" value="DNA polymerase IV"/>
    <property type="match status" value="1"/>
</dbReference>
<feature type="site" description="Substrate discrimination" evidence="16">
    <location>
        <position position="16"/>
    </location>
</feature>
<keyword evidence="9 16" id="KW-0479">Metal-binding</keyword>
<keyword evidence="14 16" id="KW-0234">DNA repair</keyword>
<feature type="binding site" evidence="16">
    <location>
        <position position="11"/>
    </location>
    <ligand>
        <name>Mg(2+)</name>
        <dbReference type="ChEBI" id="CHEBI:18420"/>
    </ligand>
</feature>
<dbReference type="Gene3D" id="3.30.70.270">
    <property type="match status" value="1"/>
</dbReference>
<keyword evidence="7 16" id="KW-0548">Nucleotidyltransferase</keyword>
<comment type="subunit">
    <text evidence="3 16">Monomer.</text>
</comment>
<evidence type="ECO:0000256" key="1">
    <source>
        <dbReference type="ARBA" id="ARBA00004496"/>
    </source>
</evidence>
<dbReference type="GO" id="GO:0005829">
    <property type="term" value="C:cytosol"/>
    <property type="evidence" value="ECO:0007669"/>
    <property type="project" value="TreeGrafter"/>
</dbReference>
<comment type="function">
    <text evidence="16">Poorly processive, error-prone DNA polymerase involved in untargeted mutagenesis. Copies undamaged DNA at stalled replication forks, which arise in vivo from mismatched or misaligned primer ends. These misaligned primers can be extended by PolIV. Exhibits no 3'-5' exonuclease (proofreading) activity. May be involved in translesional synthesis, in conjunction with the beta clamp from PolIII.</text>
</comment>
<organism evidence="19">
    <name type="scientific">Thermorudis peleae</name>
    <dbReference type="NCBI Taxonomy" id="1382356"/>
    <lineage>
        <taxon>Bacteria</taxon>
        <taxon>Pseudomonadati</taxon>
        <taxon>Thermomicrobiota</taxon>
        <taxon>Thermomicrobia</taxon>
        <taxon>Thermomicrobia incertae sedis</taxon>
        <taxon>Thermorudis</taxon>
    </lineage>
</organism>
<evidence type="ECO:0000256" key="7">
    <source>
        <dbReference type="ARBA" id="ARBA00022695"/>
    </source>
</evidence>
<evidence type="ECO:0000259" key="18">
    <source>
        <dbReference type="PROSITE" id="PS50173"/>
    </source>
</evidence>
<keyword evidence="6 16" id="KW-0808">Transferase</keyword>
<evidence type="ECO:0000256" key="15">
    <source>
        <dbReference type="ARBA" id="ARBA00049244"/>
    </source>
</evidence>
<dbReference type="PANTHER" id="PTHR11076">
    <property type="entry name" value="DNA REPAIR POLYMERASE UMUC / TRANSFERASE FAMILY MEMBER"/>
    <property type="match status" value="1"/>
</dbReference>
<reference evidence="19" key="1">
    <citation type="journal article" date="2020" name="mSystems">
        <title>Genome- and Community-Level Interaction Insights into Carbon Utilization and Element Cycling Functions of Hydrothermarchaeota in Hydrothermal Sediment.</title>
        <authorList>
            <person name="Zhou Z."/>
            <person name="Liu Y."/>
            <person name="Xu W."/>
            <person name="Pan J."/>
            <person name="Luo Z.H."/>
            <person name="Li M."/>
        </authorList>
    </citation>
    <scope>NUCLEOTIDE SEQUENCE [LARGE SCALE GENOMIC DNA]</scope>
    <source>
        <strain evidence="19">SpSt-210</strain>
    </source>
</reference>
<evidence type="ECO:0000256" key="2">
    <source>
        <dbReference type="ARBA" id="ARBA00010945"/>
    </source>
</evidence>
<dbReference type="GO" id="GO:0003684">
    <property type="term" value="F:damaged DNA binding"/>
    <property type="evidence" value="ECO:0007669"/>
    <property type="project" value="InterPro"/>
</dbReference>
<dbReference type="InterPro" id="IPR001126">
    <property type="entry name" value="UmuC"/>
</dbReference>